<keyword evidence="5" id="KW-0479">Metal-binding</keyword>
<dbReference type="GO" id="GO:0004181">
    <property type="term" value="F:metallocarboxypeptidase activity"/>
    <property type="evidence" value="ECO:0007669"/>
    <property type="project" value="InterPro"/>
</dbReference>
<keyword evidence="7" id="KW-0378">Hydrolase</keyword>
<dbReference type="GO" id="GO:0008270">
    <property type="term" value="F:zinc ion binding"/>
    <property type="evidence" value="ECO:0007669"/>
    <property type="project" value="InterPro"/>
</dbReference>
<dbReference type="PRINTS" id="PR00765">
    <property type="entry name" value="CRBOXYPTASEA"/>
</dbReference>
<evidence type="ECO:0000259" key="12">
    <source>
        <dbReference type="PROSITE" id="PS52035"/>
    </source>
</evidence>
<evidence type="ECO:0000256" key="5">
    <source>
        <dbReference type="ARBA" id="ARBA00022723"/>
    </source>
</evidence>
<dbReference type="AlphaFoldDB" id="A0A0N5CFX0"/>
<evidence type="ECO:0000313" key="14">
    <source>
        <dbReference type="WBParaSite" id="SPAL_0001675100.1"/>
    </source>
</evidence>
<evidence type="ECO:0000256" key="2">
    <source>
        <dbReference type="ARBA" id="ARBA00005988"/>
    </source>
</evidence>
<dbReference type="GO" id="GO:0006508">
    <property type="term" value="P:proteolysis"/>
    <property type="evidence" value="ECO:0007669"/>
    <property type="project" value="UniProtKB-KW"/>
</dbReference>
<keyword evidence="3" id="KW-0121">Carboxypeptidase</keyword>
<proteinExistence type="inferred from homology"/>
<keyword evidence="6 11" id="KW-0732">Signal</keyword>
<reference evidence="14" key="1">
    <citation type="submission" date="2017-02" db="UniProtKB">
        <authorList>
            <consortium name="WormBaseParasite"/>
        </authorList>
    </citation>
    <scope>IDENTIFICATION</scope>
</reference>
<keyword evidence="8" id="KW-0862">Zinc</keyword>
<dbReference type="WBParaSite" id="SPAL_0001675100.1">
    <property type="protein sequence ID" value="SPAL_0001675100.1"/>
    <property type="gene ID" value="SPAL_0001675100"/>
</dbReference>
<evidence type="ECO:0000256" key="7">
    <source>
        <dbReference type="ARBA" id="ARBA00022801"/>
    </source>
</evidence>
<sequence>MVKTLLLCIYFFILICGAWSIRCGNNLNCNPPFNFYRYGRFGEIERYLRWVSYHYNNIASLKTIGTTYEGRPIYVLVIDIDKNTIKKDYFIISGVHAREWIGVSSTLFFLNKLLNNISNNYNILYKYRLHIIPVVNPDGYEYSMLVDNHWRKNRSRRQCIKNGRVSDNCCIGVDLNRNFDFSFNRNADPYECSESFNGYTPNSEAESSSLSRYALLIKPYIVVDFHAFGNLIIYPFAFPNFYLPTSMNYLHVKGNTIKNEIKRKYNENYRCGLAREFLNYGVYGSSMDFYYGRAKAKYSYVVELGRYSFHPPVHNIELMGNIVYDMILMFGIE</sequence>
<dbReference type="Proteomes" id="UP000046392">
    <property type="component" value="Unplaced"/>
</dbReference>
<evidence type="ECO:0000256" key="6">
    <source>
        <dbReference type="ARBA" id="ARBA00022729"/>
    </source>
</evidence>
<protein>
    <submittedName>
        <fullName evidence="14">Peptidase_M14 domain-containing protein</fullName>
    </submittedName>
</protein>
<dbReference type="GO" id="GO:0005615">
    <property type="term" value="C:extracellular space"/>
    <property type="evidence" value="ECO:0007669"/>
    <property type="project" value="TreeGrafter"/>
</dbReference>
<comment type="cofactor">
    <cofactor evidence="1">
        <name>Zn(2+)</name>
        <dbReference type="ChEBI" id="CHEBI:29105"/>
    </cofactor>
</comment>
<dbReference type="PANTHER" id="PTHR11705">
    <property type="entry name" value="PROTEASE FAMILY M14 CARBOXYPEPTIDASE A,B"/>
    <property type="match status" value="1"/>
</dbReference>
<evidence type="ECO:0000256" key="4">
    <source>
        <dbReference type="ARBA" id="ARBA00022670"/>
    </source>
</evidence>
<evidence type="ECO:0000256" key="10">
    <source>
        <dbReference type="PROSITE-ProRule" id="PRU01379"/>
    </source>
</evidence>
<evidence type="ECO:0000256" key="3">
    <source>
        <dbReference type="ARBA" id="ARBA00022645"/>
    </source>
</evidence>
<dbReference type="PROSITE" id="PS52035">
    <property type="entry name" value="PEPTIDASE_M14"/>
    <property type="match status" value="1"/>
</dbReference>
<feature type="active site" description="Proton donor/acceptor" evidence="10">
    <location>
        <position position="303"/>
    </location>
</feature>
<dbReference type="Pfam" id="PF00246">
    <property type="entry name" value="Peptidase_M14"/>
    <property type="match status" value="1"/>
</dbReference>
<dbReference type="PROSITE" id="PS00132">
    <property type="entry name" value="CARBOXYPEPT_ZN_1"/>
    <property type="match status" value="1"/>
</dbReference>
<name>A0A0N5CFX0_STREA</name>
<dbReference type="PANTHER" id="PTHR11705:SF143">
    <property type="entry name" value="SLL0236 PROTEIN"/>
    <property type="match status" value="1"/>
</dbReference>
<evidence type="ECO:0000256" key="11">
    <source>
        <dbReference type="SAM" id="SignalP"/>
    </source>
</evidence>
<dbReference type="STRING" id="174720.A0A0N5CFX0"/>
<comment type="similarity">
    <text evidence="2 10">Belongs to the peptidase M14 family.</text>
</comment>
<evidence type="ECO:0000256" key="1">
    <source>
        <dbReference type="ARBA" id="ARBA00001947"/>
    </source>
</evidence>
<keyword evidence="13" id="KW-1185">Reference proteome</keyword>
<dbReference type="InterPro" id="IPR000834">
    <property type="entry name" value="Peptidase_M14"/>
</dbReference>
<dbReference type="FunFam" id="3.40.630.10:FF:000084">
    <property type="entry name" value="Carboxypeptidase B2"/>
    <property type="match status" value="1"/>
</dbReference>
<keyword evidence="9" id="KW-0482">Metalloprotease</keyword>
<keyword evidence="4" id="KW-0645">Protease</keyword>
<feature type="signal peptide" evidence="11">
    <location>
        <begin position="1"/>
        <end position="20"/>
    </location>
</feature>
<organism evidence="13 14">
    <name type="scientific">Strongyloides papillosus</name>
    <name type="common">Intestinal threadworm</name>
    <dbReference type="NCBI Taxonomy" id="174720"/>
    <lineage>
        <taxon>Eukaryota</taxon>
        <taxon>Metazoa</taxon>
        <taxon>Ecdysozoa</taxon>
        <taxon>Nematoda</taxon>
        <taxon>Chromadorea</taxon>
        <taxon>Rhabditida</taxon>
        <taxon>Tylenchina</taxon>
        <taxon>Panagrolaimomorpha</taxon>
        <taxon>Strongyloidoidea</taxon>
        <taxon>Strongyloididae</taxon>
        <taxon>Strongyloides</taxon>
    </lineage>
</organism>
<evidence type="ECO:0000256" key="8">
    <source>
        <dbReference type="ARBA" id="ARBA00022833"/>
    </source>
</evidence>
<accession>A0A0N5CFX0</accession>
<evidence type="ECO:0000313" key="13">
    <source>
        <dbReference type="Proteomes" id="UP000046392"/>
    </source>
</evidence>
<dbReference type="SMART" id="SM00631">
    <property type="entry name" value="Zn_pept"/>
    <property type="match status" value="1"/>
</dbReference>
<feature type="domain" description="Peptidase M14" evidence="12">
    <location>
        <begin position="37"/>
        <end position="333"/>
    </location>
</feature>
<feature type="chain" id="PRO_5005895817" evidence="11">
    <location>
        <begin position="21"/>
        <end position="333"/>
    </location>
</feature>
<dbReference type="InterPro" id="IPR057246">
    <property type="entry name" value="CARBOXYPEPT_ZN_1"/>
</dbReference>
<dbReference type="SUPFAM" id="SSF53187">
    <property type="entry name" value="Zn-dependent exopeptidases"/>
    <property type="match status" value="1"/>
</dbReference>
<dbReference type="Gene3D" id="3.40.630.10">
    <property type="entry name" value="Zn peptidases"/>
    <property type="match status" value="1"/>
</dbReference>
<evidence type="ECO:0000256" key="9">
    <source>
        <dbReference type="ARBA" id="ARBA00023049"/>
    </source>
</evidence>